<reference evidence="6" key="1">
    <citation type="submission" date="2017-05" db="EMBL/GenBank/DDBJ databases">
        <authorList>
            <person name="Imhoff J.F."/>
            <person name="Rahn T."/>
            <person name="Kuenzel S."/>
            <person name="Neulinger S.C."/>
        </authorList>
    </citation>
    <scope>NUCLEOTIDE SEQUENCE</scope>
    <source>
        <strain evidence="6">DSM 4395</strain>
    </source>
</reference>
<dbReference type="InterPro" id="IPR008928">
    <property type="entry name" value="6-hairpin_glycosidase_sf"/>
</dbReference>
<dbReference type="PANTHER" id="PTHR10412">
    <property type="entry name" value="MANNOSYL-OLIGOSACCHARIDE GLUCOSIDASE"/>
    <property type="match status" value="1"/>
</dbReference>
<evidence type="ECO:0000256" key="3">
    <source>
        <dbReference type="ARBA" id="ARBA00023295"/>
    </source>
</evidence>
<dbReference type="EMBL" id="NHSF01000013">
    <property type="protein sequence ID" value="MBK5929344.1"/>
    <property type="molecule type" value="Genomic_DNA"/>
</dbReference>
<dbReference type="Gene3D" id="1.50.10.10">
    <property type="match status" value="1"/>
</dbReference>
<dbReference type="GO" id="GO:0004573">
    <property type="term" value="F:Glc3Man9GlcNAc2 oligosaccharide glucosidase activity"/>
    <property type="evidence" value="ECO:0007669"/>
    <property type="project" value="InterPro"/>
</dbReference>
<reference evidence="6" key="2">
    <citation type="journal article" date="2020" name="Microorganisms">
        <title>Osmotic Adaptation and Compatible Solute Biosynthesis of Phototrophic Bacteria as Revealed from Genome Analyses.</title>
        <authorList>
            <person name="Imhoff J.F."/>
            <person name="Rahn T."/>
            <person name="Kunzel S."/>
            <person name="Keller A."/>
            <person name="Neulinger S.C."/>
        </authorList>
    </citation>
    <scope>NUCLEOTIDE SEQUENCE</scope>
    <source>
        <strain evidence="6">DSM 4395</strain>
    </source>
</reference>
<organism evidence="6 7">
    <name type="scientific">Halochromatium salexigens</name>
    <name type="common">Chromatium salexigens</name>
    <dbReference type="NCBI Taxonomy" id="49447"/>
    <lineage>
        <taxon>Bacteria</taxon>
        <taxon>Pseudomonadati</taxon>
        <taxon>Pseudomonadota</taxon>
        <taxon>Gammaproteobacteria</taxon>
        <taxon>Chromatiales</taxon>
        <taxon>Chromatiaceae</taxon>
        <taxon>Halochromatium</taxon>
    </lineage>
</organism>
<comment type="caution">
    <text evidence="6">The sequence shown here is derived from an EMBL/GenBank/DDBJ whole genome shotgun (WGS) entry which is preliminary data.</text>
</comment>
<evidence type="ECO:0000313" key="6">
    <source>
        <dbReference type="EMBL" id="MBK5929344.1"/>
    </source>
</evidence>
<name>A0AAJ0UD71_HALSE</name>
<gene>
    <name evidence="6" type="ORF">CCR82_02045</name>
</gene>
<dbReference type="GO" id="GO:0009311">
    <property type="term" value="P:oligosaccharide metabolic process"/>
    <property type="evidence" value="ECO:0007669"/>
    <property type="project" value="InterPro"/>
</dbReference>
<dbReference type="InterPro" id="IPR012341">
    <property type="entry name" value="6hp_glycosidase-like_sf"/>
</dbReference>
<dbReference type="PANTHER" id="PTHR10412:SF11">
    <property type="entry name" value="MANNOSYL-OLIGOSACCHARIDE GLUCOSIDASE"/>
    <property type="match status" value="1"/>
</dbReference>
<dbReference type="Pfam" id="PF22422">
    <property type="entry name" value="MGH1-like_GH"/>
    <property type="match status" value="1"/>
</dbReference>
<feature type="domain" description="Mannosylglycerate hydrolase MGH1-like glycoside hydrolase" evidence="5">
    <location>
        <begin position="127"/>
        <end position="428"/>
    </location>
</feature>
<evidence type="ECO:0000256" key="4">
    <source>
        <dbReference type="SAM" id="MobiDB-lite"/>
    </source>
</evidence>
<sequence>MPILVVDLIRQLRRLLRQGRSSTDRVAAFAGRGTRGLQYLWHLLVWSRISAGRSGLLPIELPPEVLRRKGIETPPPHLRVAGHAQAAVFERGFAEVYALLFANLQQADLLSPTRHAIPGPAFRGVYLWDSAFIAQVWRWWDAGVAAEVLKAVIDLRDGDRLQHVVTEFHQSRYTQPPLIGWALLEVIDALPKDQARSLLETTYEPLRRYQAWLDANRQLADGLYFWAHPYESGVENAPRFSNTDESALRDTRTIAAPDFSSYVLLQLDALAQMARRLDHAADAAAFAAKAAALRTRIDEQLWDEVTGLYLDRDGAGKPIRIATIASLMPLWAGVPDQTRADRLVRQLTDPERFGTRMPLPSVARNELSFEKDMWRGPVWINTAYAVVQGLLRYDRQQEAGELAFRLCQGVYGVFERERRLYEFYDPDAPQTQALRRKDGNWWKALTLGRGPQRDFVGWTGLVNNLVLEVLLGLELGPNQRSLCPRLPPACQGMQLEVDLPVLGLSPDRCPDLSPALASAISPDGLERDGSSSDPQPPSRLQIRLRMLDNDRFEGSVSHRGAVAHFQAGFAERVPIDPLLQKAQPCATAT</sequence>
<evidence type="ECO:0000259" key="5">
    <source>
        <dbReference type="Pfam" id="PF22422"/>
    </source>
</evidence>
<accession>A0AAJ0UD71</accession>
<evidence type="ECO:0000313" key="7">
    <source>
        <dbReference type="Proteomes" id="UP001296967"/>
    </source>
</evidence>
<comment type="similarity">
    <text evidence="1">Belongs to the glycosyl hydrolase 63 family.</text>
</comment>
<proteinExistence type="inferred from homology"/>
<keyword evidence="7" id="KW-1185">Reference proteome</keyword>
<keyword evidence="2" id="KW-0378">Hydrolase</keyword>
<keyword evidence="3" id="KW-0326">Glycosidase</keyword>
<dbReference type="AlphaFoldDB" id="A0AAJ0UD71"/>
<dbReference type="RefSeq" id="WP_201243700.1">
    <property type="nucleotide sequence ID" value="NZ_NHSF01000013.1"/>
</dbReference>
<protein>
    <recommendedName>
        <fullName evidence="5">Mannosylglycerate hydrolase MGH1-like glycoside hydrolase domain-containing protein</fullName>
    </recommendedName>
</protein>
<dbReference type="InterPro" id="IPR004888">
    <property type="entry name" value="Glycoside_hydrolase_63"/>
</dbReference>
<evidence type="ECO:0000256" key="2">
    <source>
        <dbReference type="ARBA" id="ARBA00022801"/>
    </source>
</evidence>
<evidence type="ECO:0000256" key="1">
    <source>
        <dbReference type="ARBA" id="ARBA00010833"/>
    </source>
</evidence>
<dbReference type="Proteomes" id="UP001296967">
    <property type="component" value="Unassembled WGS sequence"/>
</dbReference>
<dbReference type="InterPro" id="IPR054491">
    <property type="entry name" value="MGH1-like_GH"/>
</dbReference>
<dbReference type="GO" id="GO:0006487">
    <property type="term" value="P:protein N-linked glycosylation"/>
    <property type="evidence" value="ECO:0007669"/>
    <property type="project" value="TreeGrafter"/>
</dbReference>
<dbReference type="SUPFAM" id="SSF48208">
    <property type="entry name" value="Six-hairpin glycosidases"/>
    <property type="match status" value="1"/>
</dbReference>
<feature type="region of interest" description="Disordered" evidence="4">
    <location>
        <begin position="513"/>
        <end position="538"/>
    </location>
</feature>